<comment type="caution">
    <text evidence="8">The sequence shown here is derived from an EMBL/GenBank/DDBJ whole genome shotgun (WGS) entry which is preliminary data.</text>
</comment>
<comment type="similarity">
    <text evidence="1 6 7">Belongs to the universal ribosomal protein uL23 family.</text>
</comment>
<keyword evidence="4 6" id="KW-0689">Ribosomal protein</keyword>
<evidence type="ECO:0000256" key="6">
    <source>
        <dbReference type="HAMAP-Rule" id="MF_01369"/>
    </source>
</evidence>
<evidence type="ECO:0000313" key="8">
    <source>
        <dbReference type="EMBL" id="GHO86727.1"/>
    </source>
</evidence>
<dbReference type="Pfam" id="PF00276">
    <property type="entry name" value="Ribosomal_L23"/>
    <property type="match status" value="1"/>
</dbReference>
<dbReference type="SUPFAM" id="SSF54189">
    <property type="entry name" value="Ribosomal proteins S24e, L23 and L15e"/>
    <property type="match status" value="1"/>
</dbReference>
<dbReference type="Proteomes" id="UP000635565">
    <property type="component" value="Unassembled WGS sequence"/>
</dbReference>
<sequence>MEITEILRRGIVTEKSVKLQERNQYTFEVAVNANKIDVRRAVEQLFNVKVVAVNMLRMPGKPRLIRRRGAAPRPVEAREWKKAIVTLAEGESIDALKA</sequence>
<dbReference type="GO" id="GO:0005840">
    <property type="term" value="C:ribosome"/>
    <property type="evidence" value="ECO:0007669"/>
    <property type="project" value="UniProtKB-KW"/>
</dbReference>
<accession>A0ABQ3VKH9</accession>
<dbReference type="InterPro" id="IPR013025">
    <property type="entry name" value="Ribosomal_uL23-like"/>
</dbReference>
<evidence type="ECO:0000256" key="5">
    <source>
        <dbReference type="ARBA" id="ARBA00023274"/>
    </source>
</evidence>
<dbReference type="PROSITE" id="PS00050">
    <property type="entry name" value="RIBOSOMAL_L23"/>
    <property type="match status" value="1"/>
</dbReference>
<evidence type="ECO:0000256" key="7">
    <source>
        <dbReference type="RuleBase" id="RU003934"/>
    </source>
</evidence>
<dbReference type="Gene3D" id="3.30.70.330">
    <property type="match status" value="1"/>
</dbReference>
<dbReference type="NCBIfam" id="NF004363">
    <property type="entry name" value="PRK05738.2-4"/>
    <property type="match status" value="1"/>
</dbReference>
<keyword evidence="3 6" id="KW-0694">RNA-binding</keyword>
<dbReference type="RefSeq" id="WP_201364352.1">
    <property type="nucleotide sequence ID" value="NZ_BNJJ01000014.1"/>
</dbReference>
<comment type="function">
    <text evidence="6">One of the early assembly proteins it binds 23S rRNA. One of the proteins that surrounds the polypeptide exit tunnel on the outside of the ribosome. Forms the main docking site for trigger factor binding to the ribosome.</text>
</comment>
<gene>
    <name evidence="6 8" type="primary">rplW</name>
    <name evidence="8" type="ORF">KSZ_47330</name>
</gene>
<dbReference type="InterPro" id="IPR012678">
    <property type="entry name" value="Ribosomal_uL23/eL15/eS24_sf"/>
</dbReference>
<name>A0ABQ3VKH9_9CHLR</name>
<dbReference type="HAMAP" id="MF_01369_B">
    <property type="entry name" value="Ribosomal_uL23_B"/>
    <property type="match status" value="1"/>
</dbReference>
<evidence type="ECO:0000256" key="3">
    <source>
        <dbReference type="ARBA" id="ARBA00022884"/>
    </source>
</evidence>
<dbReference type="InterPro" id="IPR012677">
    <property type="entry name" value="Nucleotide-bd_a/b_plait_sf"/>
</dbReference>
<organism evidence="8 9">
    <name type="scientific">Dictyobacter formicarum</name>
    <dbReference type="NCBI Taxonomy" id="2778368"/>
    <lineage>
        <taxon>Bacteria</taxon>
        <taxon>Bacillati</taxon>
        <taxon>Chloroflexota</taxon>
        <taxon>Ktedonobacteria</taxon>
        <taxon>Ktedonobacterales</taxon>
        <taxon>Dictyobacteraceae</taxon>
        <taxon>Dictyobacter</taxon>
    </lineage>
</organism>
<comment type="subunit">
    <text evidence="6">Part of the 50S ribosomal subunit. Contacts protein L29, and trigger factor when it is bound to the ribosome.</text>
</comment>
<reference evidence="8 9" key="1">
    <citation type="journal article" date="2021" name="Int. J. Syst. Evol. Microbiol.">
        <title>Reticulibacter mediterranei gen. nov., sp. nov., within the new family Reticulibacteraceae fam. nov., and Ktedonospora formicarum gen. nov., sp. nov., Ktedonobacter robiniae sp. nov., Dictyobacter formicarum sp. nov. and Dictyobacter arantiisoli sp. nov., belonging to the class Ktedonobacteria.</title>
        <authorList>
            <person name="Yabe S."/>
            <person name="Zheng Y."/>
            <person name="Wang C.M."/>
            <person name="Sakai Y."/>
            <person name="Abe K."/>
            <person name="Yokota A."/>
            <person name="Donadio S."/>
            <person name="Cavaletti L."/>
            <person name="Monciardini P."/>
        </authorList>
    </citation>
    <scope>NUCLEOTIDE SEQUENCE [LARGE SCALE GENOMIC DNA]</scope>
    <source>
        <strain evidence="8 9">SOSP1-9</strain>
    </source>
</reference>
<protein>
    <recommendedName>
        <fullName evidence="6">Large ribosomal subunit protein uL23</fullName>
    </recommendedName>
</protein>
<keyword evidence="2 6" id="KW-0699">rRNA-binding</keyword>
<dbReference type="EMBL" id="BNJJ01000014">
    <property type="protein sequence ID" value="GHO86727.1"/>
    <property type="molecule type" value="Genomic_DNA"/>
</dbReference>
<dbReference type="PANTHER" id="PTHR11620">
    <property type="entry name" value="60S RIBOSOMAL PROTEIN L23A"/>
    <property type="match status" value="1"/>
</dbReference>
<evidence type="ECO:0000256" key="2">
    <source>
        <dbReference type="ARBA" id="ARBA00022730"/>
    </source>
</evidence>
<evidence type="ECO:0000313" key="9">
    <source>
        <dbReference type="Proteomes" id="UP000635565"/>
    </source>
</evidence>
<evidence type="ECO:0000256" key="1">
    <source>
        <dbReference type="ARBA" id="ARBA00006700"/>
    </source>
</evidence>
<evidence type="ECO:0000256" key="4">
    <source>
        <dbReference type="ARBA" id="ARBA00022980"/>
    </source>
</evidence>
<keyword evidence="9" id="KW-1185">Reference proteome</keyword>
<proteinExistence type="inferred from homology"/>
<keyword evidence="5 6" id="KW-0687">Ribonucleoprotein</keyword>
<dbReference type="InterPro" id="IPR001014">
    <property type="entry name" value="Ribosomal_uL23_CS"/>
</dbReference>